<sequence length="150" mass="17471">MRPETIAFSEDMPVRACIRNITEYPYHWHKALEIIMVLKGQATIGVSGETHLLTENNIVVVNRDELHCIKGKDNKLLIVQIDSDFCKRTYPYFQYVFIHCCSSYHEAEAPEKYKTVKGHVLHLVRLLINKEAGKNHNAKVRDVWKKPWPV</sequence>
<dbReference type="Proteomes" id="UP000298324">
    <property type="component" value="Unassembled WGS sequence"/>
</dbReference>
<comment type="caution">
    <text evidence="3">The sequence shown here is derived from an EMBL/GenBank/DDBJ whole genome shotgun (WGS) entry which is preliminary data.</text>
</comment>
<dbReference type="AlphaFoldDB" id="A0A4Y7RFK2"/>
<dbReference type="InterPro" id="IPR003313">
    <property type="entry name" value="AraC-bd"/>
</dbReference>
<name>A0A4Y7RFK2_9FIRM</name>
<dbReference type="RefSeq" id="WP_190239084.1">
    <property type="nucleotide sequence ID" value="NZ_QFGA01000001.1"/>
</dbReference>
<reference evidence="3 4" key="1">
    <citation type="journal article" date="2018" name="Environ. Microbiol.">
        <title>Novel energy conservation strategies and behaviour of Pelotomaculum schinkii driving syntrophic propionate catabolism.</title>
        <authorList>
            <person name="Hidalgo-Ahumada C.A.P."/>
            <person name="Nobu M.K."/>
            <person name="Narihiro T."/>
            <person name="Tamaki H."/>
            <person name="Liu W.T."/>
            <person name="Kamagata Y."/>
            <person name="Stams A.J.M."/>
            <person name="Imachi H."/>
            <person name="Sousa D.Z."/>
        </authorList>
    </citation>
    <scope>NUCLEOTIDE SEQUENCE [LARGE SCALE GENOMIC DNA]</scope>
    <source>
        <strain evidence="3 4">HH</strain>
    </source>
</reference>
<protein>
    <submittedName>
        <fullName evidence="3">AraC-like ligand binding domain protein</fullName>
    </submittedName>
</protein>
<dbReference type="InterPro" id="IPR011051">
    <property type="entry name" value="RmlC_Cupin_sf"/>
</dbReference>
<gene>
    <name evidence="3" type="ORF">Psch_00639</name>
</gene>
<dbReference type="Gene3D" id="2.60.120.10">
    <property type="entry name" value="Jelly Rolls"/>
    <property type="match status" value="1"/>
</dbReference>
<dbReference type="Pfam" id="PF02311">
    <property type="entry name" value="AraC_binding"/>
    <property type="match status" value="1"/>
</dbReference>
<dbReference type="GO" id="GO:0003677">
    <property type="term" value="F:DNA binding"/>
    <property type="evidence" value="ECO:0007669"/>
    <property type="project" value="UniProtKB-KW"/>
</dbReference>
<feature type="domain" description="AraC-type arabinose-binding/dimerisation" evidence="2">
    <location>
        <begin position="23"/>
        <end position="68"/>
    </location>
</feature>
<organism evidence="3 4">
    <name type="scientific">Pelotomaculum schinkii</name>
    <dbReference type="NCBI Taxonomy" id="78350"/>
    <lineage>
        <taxon>Bacteria</taxon>
        <taxon>Bacillati</taxon>
        <taxon>Bacillota</taxon>
        <taxon>Clostridia</taxon>
        <taxon>Eubacteriales</taxon>
        <taxon>Desulfotomaculaceae</taxon>
        <taxon>Pelotomaculum</taxon>
    </lineage>
</organism>
<dbReference type="InterPro" id="IPR014710">
    <property type="entry name" value="RmlC-like_jellyroll"/>
</dbReference>
<evidence type="ECO:0000259" key="2">
    <source>
        <dbReference type="Pfam" id="PF02311"/>
    </source>
</evidence>
<keyword evidence="4" id="KW-1185">Reference proteome</keyword>
<evidence type="ECO:0000256" key="1">
    <source>
        <dbReference type="ARBA" id="ARBA00023125"/>
    </source>
</evidence>
<accession>A0A4Y7RFK2</accession>
<keyword evidence="1" id="KW-0238">DNA-binding</keyword>
<proteinExistence type="predicted"/>
<dbReference type="SUPFAM" id="SSF51182">
    <property type="entry name" value="RmlC-like cupins"/>
    <property type="match status" value="1"/>
</dbReference>
<dbReference type="GO" id="GO:0006355">
    <property type="term" value="P:regulation of DNA-templated transcription"/>
    <property type="evidence" value="ECO:0007669"/>
    <property type="project" value="InterPro"/>
</dbReference>
<evidence type="ECO:0000313" key="4">
    <source>
        <dbReference type="Proteomes" id="UP000298324"/>
    </source>
</evidence>
<evidence type="ECO:0000313" key="3">
    <source>
        <dbReference type="EMBL" id="TEB07097.1"/>
    </source>
</evidence>
<dbReference type="EMBL" id="QFGA01000001">
    <property type="protein sequence ID" value="TEB07097.1"/>
    <property type="molecule type" value="Genomic_DNA"/>
</dbReference>